<dbReference type="EMBL" id="JAAKZI010000011">
    <property type="protein sequence ID" value="NGN83472.1"/>
    <property type="molecule type" value="Genomic_DNA"/>
</dbReference>
<sequence>MTGPGGAAALWFWRASPSRRSRLALGAAFYVALAIGLSLGTSLLVATGMVYGHLWNPSAGVWAVAGLTLVLLGLPRLPHITWQQFLYGQNAEKYGHGAASRGHGTASSGHGSASSGHVTPKSWTSTVKFWRSVGKTWHSTGRVARHVAS</sequence>
<evidence type="ECO:0000313" key="4">
    <source>
        <dbReference type="Proteomes" id="UP000479226"/>
    </source>
</evidence>
<evidence type="ECO:0000256" key="1">
    <source>
        <dbReference type="SAM" id="MobiDB-lite"/>
    </source>
</evidence>
<feature type="transmembrane region" description="Helical" evidence="2">
    <location>
        <begin position="59"/>
        <end position="77"/>
    </location>
</feature>
<protein>
    <submittedName>
        <fullName evidence="3">Uncharacterized protein</fullName>
    </submittedName>
</protein>
<feature type="region of interest" description="Disordered" evidence="1">
    <location>
        <begin position="98"/>
        <end position="119"/>
    </location>
</feature>
<dbReference type="RefSeq" id="WP_165181572.1">
    <property type="nucleotide sequence ID" value="NZ_JAAKZI010000011.1"/>
</dbReference>
<organism evidence="3 4">
    <name type="scientific">Arthrobacter silviterrae</name>
    <dbReference type="NCBI Taxonomy" id="2026658"/>
    <lineage>
        <taxon>Bacteria</taxon>
        <taxon>Bacillati</taxon>
        <taxon>Actinomycetota</taxon>
        <taxon>Actinomycetes</taxon>
        <taxon>Micrococcales</taxon>
        <taxon>Micrococcaceae</taxon>
        <taxon>Arthrobacter</taxon>
    </lineage>
</organism>
<dbReference type="Proteomes" id="UP000479226">
    <property type="component" value="Unassembled WGS sequence"/>
</dbReference>
<keyword evidence="2" id="KW-1133">Transmembrane helix</keyword>
<keyword evidence="2" id="KW-0812">Transmembrane</keyword>
<proteinExistence type="predicted"/>
<keyword evidence="2" id="KW-0472">Membrane</keyword>
<accession>A0ABX0D994</accession>
<feature type="compositionally biased region" description="Low complexity" evidence="1">
    <location>
        <begin position="98"/>
        <end position="117"/>
    </location>
</feature>
<feature type="transmembrane region" description="Helical" evidence="2">
    <location>
        <begin position="23"/>
        <end position="47"/>
    </location>
</feature>
<reference evidence="3 4" key="1">
    <citation type="submission" date="2020-02" db="EMBL/GenBank/DDBJ databases">
        <title>Genome sequence of the type strain DSM 27180 of Arthrobacter silviterrae.</title>
        <authorList>
            <person name="Gao J."/>
            <person name="Sun J."/>
        </authorList>
    </citation>
    <scope>NUCLEOTIDE SEQUENCE [LARGE SCALE GENOMIC DNA]</scope>
    <source>
        <strain evidence="3 4">DSM 27180</strain>
    </source>
</reference>
<comment type="caution">
    <text evidence="3">The sequence shown here is derived from an EMBL/GenBank/DDBJ whole genome shotgun (WGS) entry which is preliminary data.</text>
</comment>
<evidence type="ECO:0000313" key="3">
    <source>
        <dbReference type="EMBL" id="NGN83472.1"/>
    </source>
</evidence>
<keyword evidence="4" id="KW-1185">Reference proteome</keyword>
<gene>
    <name evidence="3" type="ORF">G6N77_08375</name>
</gene>
<name>A0ABX0D994_9MICC</name>
<evidence type="ECO:0000256" key="2">
    <source>
        <dbReference type="SAM" id="Phobius"/>
    </source>
</evidence>